<evidence type="ECO:0000259" key="3">
    <source>
        <dbReference type="Pfam" id="PF14215"/>
    </source>
</evidence>
<evidence type="ECO:0000256" key="2">
    <source>
        <dbReference type="ARBA" id="ARBA00023163"/>
    </source>
</evidence>
<feature type="domain" description="Transcription factor MYC/MYB N-terminal" evidence="3">
    <location>
        <begin position="18"/>
        <end position="65"/>
    </location>
</feature>
<evidence type="ECO:0000256" key="1">
    <source>
        <dbReference type="ARBA" id="ARBA00023015"/>
    </source>
</evidence>
<dbReference type="EMBL" id="JANJYI010000002">
    <property type="protein sequence ID" value="KAK2659128.1"/>
    <property type="molecule type" value="Genomic_DNA"/>
</dbReference>
<evidence type="ECO:0000313" key="4">
    <source>
        <dbReference type="EMBL" id="KAK2659128.1"/>
    </source>
</evidence>
<keyword evidence="2" id="KW-0804">Transcription</keyword>
<dbReference type="Proteomes" id="UP001280121">
    <property type="component" value="Unassembled WGS sequence"/>
</dbReference>
<comment type="caution">
    <text evidence="4">The sequence shown here is derived from an EMBL/GenBank/DDBJ whole genome shotgun (WGS) entry which is preliminary data.</text>
</comment>
<proteinExistence type="predicted"/>
<dbReference type="Pfam" id="PF14215">
    <property type="entry name" value="bHLH-MYC_N"/>
    <property type="match status" value="1"/>
</dbReference>
<sequence length="95" mass="10130">MVVVDLLEPAKARGVAVIVGPAAFTGNHKWILANNHITAAHPLETVAVIPILPHGVVQLGSNVAVEWFSETTLTLITTSKWFPTTLKLFLTGSCS</sequence>
<name>A0AAE0CQG6_9ROSI</name>
<gene>
    <name evidence="4" type="ORF">Ddye_005661</name>
</gene>
<keyword evidence="1" id="KW-0805">Transcription regulation</keyword>
<dbReference type="InterPro" id="IPR025610">
    <property type="entry name" value="MYC/MYB_N"/>
</dbReference>
<reference evidence="4" key="1">
    <citation type="journal article" date="2023" name="Plant J.">
        <title>Genome sequences and population genomics provide insights into the demographic history, inbreeding, and mutation load of two 'living fossil' tree species of Dipteronia.</title>
        <authorList>
            <person name="Feng Y."/>
            <person name="Comes H.P."/>
            <person name="Chen J."/>
            <person name="Zhu S."/>
            <person name="Lu R."/>
            <person name="Zhang X."/>
            <person name="Li P."/>
            <person name="Qiu J."/>
            <person name="Olsen K.M."/>
            <person name="Qiu Y."/>
        </authorList>
    </citation>
    <scope>NUCLEOTIDE SEQUENCE</scope>
    <source>
        <strain evidence="4">KIB01</strain>
    </source>
</reference>
<protein>
    <recommendedName>
        <fullName evidence="3">Transcription factor MYC/MYB N-terminal domain-containing protein</fullName>
    </recommendedName>
</protein>
<organism evidence="4 5">
    <name type="scientific">Dipteronia dyeriana</name>
    <dbReference type="NCBI Taxonomy" id="168575"/>
    <lineage>
        <taxon>Eukaryota</taxon>
        <taxon>Viridiplantae</taxon>
        <taxon>Streptophyta</taxon>
        <taxon>Embryophyta</taxon>
        <taxon>Tracheophyta</taxon>
        <taxon>Spermatophyta</taxon>
        <taxon>Magnoliopsida</taxon>
        <taxon>eudicotyledons</taxon>
        <taxon>Gunneridae</taxon>
        <taxon>Pentapetalae</taxon>
        <taxon>rosids</taxon>
        <taxon>malvids</taxon>
        <taxon>Sapindales</taxon>
        <taxon>Sapindaceae</taxon>
        <taxon>Hippocastanoideae</taxon>
        <taxon>Acereae</taxon>
        <taxon>Dipteronia</taxon>
    </lineage>
</organism>
<accession>A0AAE0CQG6</accession>
<keyword evidence="5" id="KW-1185">Reference proteome</keyword>
<dbReference type="AlphaFoldDB" id="A0AAE0CQG6"/>
<evidence type="ECO:0000313" key="5">
    <source>
        <dbReference type="Proteomes" id="UP001280121"/>
    </source>
</evidence>